<dbReference type="PANTHER" id="PTHR15184:SF9">
    <property type="entry name" value="SPI-1 TYPE 3 SECRETION SYSTEM ATPASE"/>
    <property type="match status" value="1"/>
</dbReference>
<dbReference type="PRINTS" id="PR00954">
    <property type="entry name" value="FLGMOTORFLIG"/>
</dbReference>
<dbReference type="InterPro" id="IPR000194">
    <property type="entry name" value="ATPase_F1/V1/A1_a/bsu_nucl-bd"/>
</dbReference>
<evidence type="ECO:0000256" key="5">
    <source>
        <dbReference type="ARBA" id="ARBA00022741"/>
    </source>
</evidence>
<feature type="domain" description="AAA+ ATPase" evidence="13">
    <location>
        <begin position="538"/>
        <end position="719"/>
    </location>
</feature>
<dbReference type="InterPro" id="IPR040627">
    <property type="entry name" value="T3SS_ATPase_C"/>
</dbReference>
<evidence type="ECO:0000256" key="7">
    <source>
        <dbReference type="ARBA" id="ARBA00022840"/>
    </source>
</evidence>
<evidence type="ECO:0000256" key="4">
    <source>
        <dbReference type="ARBA" id="ARBA00022490"/>
    </source>
</evidence>
<comment type="subcellular location">
    <subcellularLocation>
        <location evidence="1">Cytoplasm</location>
    </subcellularLocation>
</comment>
<reference evidence="14 15" key="1">
    <citation type="submission" date="2024-02" db="EMBL/GenBank/DDBJ databases">
        <authorList>
            <person name="Chen Y."/>
            <person name="Shah S."/>
            <person name="Dougan E. K."/>
            <person name="Thang M."/>
            <person name="Chan C."/>
        </authorList>
    </citation>
    <scope>NUCLEOTIDE SEQUENCE [LARGE SCALE GENOMIC DNA]</scope>
</reference>
<keyword evidence="10" id="KW-0406">Ion transport</keyword>
<comment type="caution">
    <text evidence="14">The sequence shown here is derived from an EMBL/GenBank/DDBJ whole genome shotgun (WGS) entry which is preliminary data.</text>
</comment>
<comment type="similarity">
    <text evidence="2">Belongs to the ATPase alpha/beta chains family.</text>
</comment>
<evidence type="ECO:0000259" key="13">
    <source>
        <dbReference type="SMART" id="SM00382"/>
    </source>
</evidence>
<dbReference type="Pfam" id="PF01706">
    <property type="entry name" value="FliG_C"/>
    <property type="match status" value="1"/>
</dbReference>
<keyword evidence="3" id="KW-0813">Transport</keyword>
<dbReference type="SMART" id="SM00382">
    <property type="entry name" value="AAA"/>
    <property type="match status" value="1"/>
</dbReference>
<evidence type="ECO:0000256" key="10">
    <source>
        <dbReference type="ARBA" id="ARBA00023065"/>
    </source>
</evidence>
<evidence type="ECO:0000256" key="11">
    <source>
        <dbReference type="ARBA" id="ARBA00034006"/>
    </source>
</evidence>
<keyword evidence="7" id="KW-0067">ATP-binding</keyword>
<dbReference type="SUPFAM" id="SSF48029">
    <property type="entry name" value="FliG"/>
    <property type="match status" value="1"/>
</dbReference>
<dbReference type="SUPFAM" id="SSF52540">
    <property type="entry name" value="P-loop containing nucleoside triphosphate hydrolases"/>
    <property type="match status" value="1"/>
</dbReference>
<comment type="catalytic activity">
    <reaction evidence="11">
        <text>ATP + H2O + cellular proteinSide 1 = ADP + phosphate + cellular proteinSide 2.</text>
        <dbReference type="EC" id="7.4.2.8"/>
    </reaction>
</comment>
<dbReference type="InterPro" id="IPR003593">
    <property type="entry name" value="AAA+_ATPase"/>
</dbReference>
<dbReference type="InterPro" id="IPR011002">
    <property type="entry name" value="FliG_a-hlx"/>
</dbReference>
<dbReference type="InterPro" id="IPR020003">
    <property type="entry name" value="ATPase_a/bsu_AS"/>
</dbReference>
<keyword evidence="6" id="KW-0375">Hydrogen ion transport</keyword>
<dbReference type="InterPro" id="IPR000090">
    <property type="entry name" value="Flg_Motor_Flig"/>
</dbReference>
<dbReference type="Pfam" id="PF18269">
    <property type="entry name" value="T3SS_ATPase_C"/>
    <property type="match status" value="1"/>
</dbReference>
<evidence type="ECO:0000256" key="8">
    <source>
        <dbReference type="ARBA" id="ARBA00022927"/>
    </source>
</evidence>
<accession>A0ABP0RIP1</accession>
<dbReference type="NCBIfam" id="TIGR01026">
    <property type="entry name" value="fliI_yscN"/>
    <property type="match status" value="1"/>
</dbReference>
<protein>
    <submittedName>
        <fullName evidence="14">Flagellum-specific ATP synthase</fullName>
    </submittedName>
</protein>
<sequence length="820" mass="90037">MAAKEKQVLALLELLGDDVADAVLSRLRPERAKQLRSQLAKGELDDEGADAAELLADFEKFFRFVVETGQSGPRLHQPDTESPVPAPAEETPSNSPVEEEQLPRFEASNDPIADLERVTIHQLAGAVAEEQPSTIALLLNRVSTARTAEVLGLLPEEIRSEVALELNRDRRLPEALLQQMARTAISRAAKLPANPTPKPDRIQRMADVLRAVDKTQRQEMLAAIEEHDPDSVASIMQRLYVFSDLADLPDRTLQKVLGQVETTTLATALSGADEQLIEKIEGNLSKRAREALRDERQLLVGLSESRIEKARSMIAQILATLDQEEESPSFSKGWRRQWTSSNSDADSDFGIEARVAELVEQLGLNQPIVVRLHPADVQLLQQRIGDLRAESDGQGLIRELGPQLLEIRRQWLESLDDAQTERRRPERVRVGAHEYLPAEVVGFDGDVSQIMSFFPTDGVRPGIDIVATGHRQRVPVGPDLLGRTLNGLGEPIDGLPLPMIRHWRTVNDDAPAPLERHRIEQPLVTGQRVIDGLLTCGYGQRIGLFAGSGVGKSTLLGEIAREARADLNVVVLVGERGREVRPFLEDCLGPEGLARSVVSVATSDELPLMRIRAVTTGITIAEAFRDNGANVLFLLDSVTRLATAQRELGLLRGEPPGTRGYPPSVQALMANTLERLGTAEQGSITGIITVLVDGDDMDEPIADAARSILDGHIVLSRKLAAQGHFPSVDVLHSVSRLFRDVTDSDHQQAATKLRSMLATYADVADLLQIGAYKQGSSPRIDRMLELRPAVEAFLRQDVASTCTFEETRKSLMTIADAWPF</sequence>
<keyword evidence="15" id="KW-1185">Reference proteome</keyword>
<feature type="region of interest" description="Disordered" evidence="12">
    <location>
        <begin position="70"/>
        <end position="102"/>
    </location>
</feature>
<dbReference type="Pfam" id="PF14841">
    <property type="entry name" value="FliG_M"/>
    <property type="match status" value="1"/>
</dbReference>
<evidence type="ECO:0000313" key="14">
    <source>
        <dbReference type="EMBL" id="CAK9100228.1"/>
    </source>
</evidence>
<dbReference type="Pfam" id="PF00006">
    <property type="entry name" value="ATP-synt_ab"/>
    <property type="match status" value="1"/>
</dbReference>
<keyword evidence="4" id="KW-0963">Cytoplasm</keyword>
<dbReference type="InterPro" id="IPR005714">
    <property type="entry name" value="ATPase_T3SS_FliI/YscN"/>
</dbReference>
<evidence type="ECO:0000256" key="1">
    <source>
        <dbReference type="ARBA" id="ARBA00004496"/>
    </source>
</evidence>
<evidence type="ECO:0000256" key="2">
    <source>
        <dbReference type="ARBA" id="ARBA00008936"/>
    </source>
</evidence>
<keyword evidence="5" id="KW-0547">Nucleotide-binding</keyword>
<name>A0ABP0RIP1_9DINO</name>
<keyword evidence="9" id="KW-1278">Translocase</keyword>
<evidence type="ECO:0000256" key="9">
    <source>
        <dbReference type="ARBA" id="ARBA00022967"/>
    </source>
</evidence>
<dbReference type="EMBL" id="CAXAMM010041590">
    <property type="protein sequence ID" value="CAK9100228.1"/>
    <property type="molecule type" value="Genomic_DNA"/>
</dbReference>
<dbReference type="PROSITE" id="PS00152">
    <property type="entry name" value="ATPASE_ALPHA_BETA"/>
    <property type="match status" value="1"/>
</dbReference>
<dbReference type="InterPro" id="IPR027417">
    <property type="entry name" value="P-loop_NTPase"/>
</dbReference>
<dbReference type="InterPro" id="IPR023087">
    <property type="entry name" value="Flg_Motor_Flig_C"/>
</dbReference>
<dbReference type="InterPro" id="IPR032779">
    <property type="entry name" value="FliG_M"/>
</dbReference>
<dbReference type="Gene3D" id="1.10.220.30">
    <property type="match status" value="2"/>
</dbReference>
<evidence type="ECO:0000256" key="6">
    <source>
        <dbReference type="ARBA" id="ARBA00022781"/>
    </source>
</evidence>
<dbReference type="InterPro" id="IPR050053">
    <property type="entry name" value="ATPase_alpha/beta_chains"/>
</dbReference>
<dbReference type="CDD" id="cd01136">
    <property type="entry name" value="ATPase_flagellum-secretory_path_III"/>
    <property type="match status" value="1"/>
</dbReference>
<evidence type="ECO:0000256" key="3">
    <source>
        <dbReference type="ARBA" id="ARBA00022448"/>
    </source>
</evidence>
<proteinExistence type="inferred from homology"/>
<gene>
    <name evidence="14" type="ORF">SCF082_LOCUS46912</name>
</gene>
<dbReference type="Gene3D" id="3.40.50.12240">
    <property type="match status" value="1"/>
</dbReference>
<keyword evidence="8" id="KW-0653">Protein transport</keyword>
<evidence type="ECO:0000256" key="12">
    <source>
        <dbReference type="SAM" id="MobiDB-lite"/>
    </source>
</evidence>
<evidence type="ECO:0000313" key="15">
    <source>
        <dbReference type="Proteomes" id="UP001642464"/>
    </source>
</evidence>
<dbReference type="PANTHER" id="PTHR15184">
    <property type="entry name" value="ATP SYNTHASE"/>
    <property type="match status" value="1"/>
</dbReference>
<organism evidence="14 15">
    <name type="scientific">Durusdinium trenchii</name>
    <dbReference type="NCBI Taxonomy" id="1381693"/>
    <lineage>
        <taxon>Eukaryota</taxon>
        <taxon>Sar</taxon>
        <taxon>Alveolata</taxon>
        <taxon>Dinophyceae</taxon>
        <taxon>Suessiales</taxon>
        <taxon>Symbiodiniaceae</taxon>
        <taxon>Durusdinium</taxon>
    </lineage>
</organism>
<dbReference type="Proteomes" id="UP001642464">
    <property type="component" value="Unassembled WGS sequence"/>
</dbReference>